<proteinExistence type="predicted"/>
<evidence type="ECO:0000256" key="4">
    <source>
        <dbReference type="ARBA" id="ARBA00022729"/>
    </source>
</evidence>
<evidence type="ECO:0000256" key="3">
    <source>
        <dbReference type="ARBA" id="ARBA00022622"/>
    </source>
</evidence>
<dbReference type="EMBL" id="KN880680">
    <property type="protein sequence ID" value="KIY63676.1"/>
    <property type="molecule type" value="Genomic_DNA"/>
</dbReference>
<dbReference type="CDD" id="cd21176">
    <property type="entry name" value="LPMO_auxiliary-like"/>
    <property type="match status" value="1"/>
</dbReference>
<feature type="signal peptide" evidence="9">
    <location>
        <begin position="1"/>
        <end position="19"/>
    </location>
</feature>
<dbReference type="InterPro" id="IPR046936">
    <property type="entry name" value="BIM1-like"/>
</dbReference>
<feature type="chain" id="PRO_5002316589" description="Copper acquisition factor BIM1-like domain-containing protein" evidence="9">
    <location>
        <begin position="20"/>
        <end position="190"/>
    </location>
</feature>
<dbReference type="GO" id="GO:0098552">
    <property type="term" value="C:side of membrane"/>
    <property type="evidence" value="ECO:0007669"/>
    <property type="project" value="UniProtKB-KW"/>
</dbReference>
<dbReference type="Proteomes" id="UP000054007">
    <property type="component" value="Unassembled WGS sequence"/>
</dbReference>
<sequence>MKFSAALLTSAALALSVQAHFTLDYPEARGEFDEDNEGKFCGGQTTIGDREPFPLQDGLIEIDSHHPSFTGTVFLSNSTNPTSFDDFVQILPWFKLEGAGTFCLPLDLASTNASVSDGQNVTIQFVYDGGDSPLYQCADLQLARQFTVNVNCTNSTSSSTSQGSGDAAFALGAPFYALAGLLVGGFALLA</sequence>
<name>A0A0D7B2E0_9AGAR</name>
<evidence type="ECO:0000256" key="2">
    <source>
        <dbReference type="ARBA" id="ARBA00022475"/>
    </source>
</evidence>
<keyword evidence="3" id="KW-0336">GPI-anchor</keyword>
<organism evidence="11 12">
    <name type="scientific">Cylindrobasidium torrendii FP15055 ss-10</name>
    <dbReference type="NCBI Taxonomy" id="1314674"/>
    <lineage>
        <taxon>Eukaryota</taxon>
        <taxon>Fungi</taxon>
        <taxon>Dikarya</taxon>
        <taxon>Basidiomycota</taxon>
        <taxon>Agaricomycotina</taxon>
        <taxon>Agaricomycetes</taxon>
        <taxon>Agaricomycetidae</taxon>
        <taxon>Agaricales</taxon>
        <taxon>Marasmiineae</taxon>
        <taxon>Physalacriaceae</taxon>
        <taxon>Cylindrobasidium</taxon>
    </lineage>
</organism>
<reference evidence="11 12" key="1">
    <citation type="journal article" date="2015" name="Fungal Genet. Biol.">
        <title>Evolution of novel wood decay mechanisms in Agaricales revealed by the genome sequences of Fistulina hepatica and Cylindrobasidium torrendii.</title>
        <authorList>
            <person name="Floudas D."/>
            <person name="Held B.W."/>
            <person name="Riley R."/>
            <person name="Nagy L.G."/>
            <person name="Koehler G."/>
            <person name="Ransdell A.S."/>
            <person name="Younus H."/>
            <person name="Chow J."/>
            <person name="Chiniquy J."/>
            <person name="Lipzen A."/>
            <person name="Tritt A."/>
            <person name="Sun H."/>
            <person name="Haridas S."/>
            <person name="LaButti K."/>
            <person name="Ohm R.A."/>
            <person name="Kues U."/>
            <person name="Blanchette R.A."/>
            <person name="Grigoriev I.V."/>
            <person name="Minto R.E."/>
            <person name="Hibbett D.S."/>
        </authorList>
    </citation>
    <scope>NUCLEOTIDE SEQUENCE [LARGE SCALE GENOMIC DNA]</scope>
    <source>
        <strain evidence="11 12">FP15055 ss-10</strain>
    </source>
</reference>
<keyword evidence="7" id="KW-0449">Lipoprotein</keyword>
<evidence type="ECO:0000313" key="11">
    <source>
        <dbReference type="EMBL" id="KIY63676.1"/>
    </source>
</evidence>
<feature type="transmembrane region" description="Helical" evidence="8">
    <location>
        <begin position="167"/>
        <end position="189"/>
    </location>
</feature>
<evidence type="ECO:0000256" key="7">
    <source>
        <dbReference type="ARBA" id="ARBA00023288"/>
    </source>
</evidence>
<evidence type="ECO:0000256" key="5">
    <source>
        <dbReference type="ARBA" id="ARBA00023136"/>
    </source>
</evidence>
<feature type="domain" description="Copper acquisition factor BIM1-like" evidence="10">
    <location>
        <begin position="18"/>
        <end position="157"/>
    </location>
</feature>
<dbReference type="InterPro" id="IPR046530">
    <property type="entry name" value="BIM1-like_dom"/>
</dbReference>
<keyword evidence="5 8" id="KW-0472">Membrane</keyword>
<keyword evidence="4 9" id="KW-0732">Signal</keyword>
<protein>
    <recommendedName>
        <fullName evidence="10">Copper acquisition factor BIM1-like domain-containing protein</fullName>
    </recommendedName>
</protein>
<keyword evidence="8" id="KW-1133">Transmembrane helix</keyword>
<keyword evidence="6" id="KW-0325">Glycoprotein</keyword>
<dbReference type="PANTHER" id="PTHR34992:SF11">
    <property type="entry name" value="COPPER ACQUISITION FACTOR BIM1-LIKE DOMAIN-CONTAINING PROTEIN"/>
    <property type="match status" value="1"/>
</dbReference>
<dbReference type="PANTHER" id="PTHR34992">
    <property type="entry name" value="HYPHAL ANASTAMOSIS-7 PROTEIN"/>
    <property type="match status" value="1"/>
</dbReference>
<dbReference type="Pfam" id="PF20238">
    <property type="entry name" value="BIM1-like_dom"/>
    <property type="match status" value="1"/>
</dbReference>
<evidence type="ECO:0000256" key="8">
    <source>
        <dbReference type="SAM" id="Phobius"/>
    </source>
</evidence>
<evidence type="ECO:0000259" key="10">
    <source>
        <dbReference type="Pfam" id="PF20238"/>
    </source>
</evidence>
<evidence type="ECO:0000313" key="12">
    <source>
        <dbReference type="Proteomes" id="UP000054007"/>
    </source>
</evidence>
<keyword evidence="8" id="KW-0812">Transmembrane</keyword>
<evidence type="ECO:0000256" key="6">
    <source>
        <dbReference type="ARBA" id="ARBA00023180"/>
    </source>
</evidence>
<accession>A0A0D7B2E0</accession>
<keyword evidence="12" id="KW-1185">Reference proteome</keyword>
<dbReference type="GO" id="GO:0005886">
    <property type="term" value="C:plasma membrane"/>
    <property type="evidence" value="ECO:0007669"/>
    <property type="project" value="UniProtKB-SubCell"/>
</dbReference>
<keyword evidence="2" id="KW-1003">Cell membrane</keyword>
<evidence type="ECO:0000256" key="9">
    <source>
        <dbReference type="SAM" id="SignalP"/>
    </source>
</evidence>
<evidence type="ECO:0000256" key="1">
    <source>
        <dbReference type="ARBA" id="ARBA00004609"/>
    </source>
</evidence>
<comment type="subcellular location">
    <subcellularLocation>
        <location evidence="1">Cell membrane</location>
        <topology evidence="1">Lipid-anchor</topology>
        <topology evidence="1">GPI-anchor</topology>
    </subcellularLocation>
</comment>
<dbReference type="AlphaFoldDB" id="A0A0D7B2E0"/>
<gene>
    <name evidence="11" type="ORF">CYLTODRAFT_402840</name>
</gene>
<dbReference type="OrthoDB" id="2146436at2759"/>